<dbReference type="InterPro" id="IPR011907">
    <property type="entry name" value="RNase_III"/>
</dbReference>
<comment type="function">
    <text evidence="15">Digests double-stranded RNA. Involved in the processing of primary rRNA transcript to yield the immediate precursors to the large and small rRNAs (23S and 16S). Processes some mRNAs, and tRNAs when they are encoded in the rRNA operon. Processes pre-crRNA and tracrRNA of type II CRISPR loci if present in the organism.</text>
</comment>
<dbReference type="FunFam" id="3.30.160.20:FF:000003">
    <property type="entry name" value="Ribonuclease 3"/>
    <property type="match status" value="1"/>
</dbReference>
<dbReference type="HAMAP" id="MF_00104">
    <property type="entry name" value="RNase_III"/>
    <property type="match status" value="1"/>
</dbReference>
<dbReference type="GO" id="GO:0003725">
    <property type="term" value="F:double-stranded RNA binding"/>
    <property type="evidence" value="ECO:0007669"/>
    <property type="project" value="TreeGrafter"/>
</dbReference>
<evidence type="ECO:0000256" key="1">
    <source>
        <dbReference type="ARBA" id="ARBA00000109"/>
    </source>
</evidence>
<evidence type="ECO:0000256" key="8">
    <source>
        <dbReference type="ARBA" id="ARBA00022694"/>
    </source>
</evidence>
<evidence type="ECO:0000256" key="14">
    <source>
        <dbReference type="ARBA" id="ARBA00022884"/>
    </source>
</evidence>
<dbReference type="PANTHER" id="PTHR11207">
    <property type="entry name" value="RIBONUCLEASE III"/>
    <property type="match status" value="1"/>
</dbReference>
<dbReference type="GO" id="GO:0042802">
    <property type="term" value="F:identical protein binding"/>
    <property type="evidence" value="ECO:0007669"/>
    <property type="project" value="UniProtKB-ARBA"/>
</dbReference>
<feature type="binding site" evidence="15">
    <location>
        <position position="39"/>
    </location>
    <ligand>
        <name>Mg(2+)</name>
        <dbReference type="ChEBI" id="CHEBI:18420"/>
    </ligand>
</feature>
<dbReference type="Pfam" id="PF00035">
    <property type="entry name" value="dsrm"/>
    <property type="match status" value="1"/>
</dbReference>
<dbReference type="InterPro" id="IPR000999">
    <property type="entry name" value="RNase_III_dom"/>
</dbReference>
<comment type="subcellular location">
    <subcellularLocation>
        <location evidence="2 15">Cytoplasm</location>
    </subcellularLocation>
</comment>
<evidence type="ECO:0000313" key="18">
    <source>
        <dbReference type="EMBL" id="UTO55725.1"/>
    </source>
</evidence>
<evidence type="ECO:0000259" key="17">
    <source>
        <dbReference type="PROSITE" id="PS50142"/>
    </source>
</evidence>
<sequence length="229" mass="25676">MSSILEFIKYQFKNTELLREALTHPSTLQANNINYERLEFLGDAVLNMVISDMLFYLFPLENEGNLAKRKSALICKKKIVEIAQFINLGQFIIMSEGEKTCGGKENLNNLENALEALIGAIYIDGGIQSAKEFILQHWESSAKRMLLPPQDAKTTLQELAQTQELPIPNYRITNKSGLDHCPIFTVEVSLPHYGTATATGNSKKSAEQKAAELMLQKIKHNNCSTMKPN</sequence>
<dbReference type="Proteomes" id="UP001059822">
    <property type="component" value="Chromosome"/>
</dbReference>
<evidence type="ECO:0000259" key="16">
    <source>
        <dbReference type="PROSITE" id="PS50137"/>
    </source>
</evidence>
<evidence type="ECO:0000256" key="2">
    <source>
        <dbReference type="ARBA" id="ARBA00004496"/>
    </source>
</evidence>
<keyword evidence="12 15" id="KW-0378">Hydrolase</keyword>
<dbReference type="CDD" id="cd00593">
    <property type="entry name" value="RIBOc"/>
    <property type="match status" value="1"/>
</dbReference>
<dbReference type="Proteomes" id="UP001059985">
    <property type="component" value="Chromosome"/>
</dbReference>
<evidence type="ECO:0000256" key="12">
    <source>
        <dbReference type="ARBA" id="ARBA00022801"/>
    </source>
</evidence>
<dbReference type="CDD" id="cd10845">
    <property type="entry name" value="DSRM_RNAse_III_family"/>
    <property type="match status" value="1"/>
</dbReference>
<evidence type="ECO:0000256" key="13">
    <source>
        <dbReference type="ARBA" id="ARBA00022842"/>
    </source>
</evidence>
<keyword evidence="9 15" id="KW-0540">Nuclease</keyword>
<dbReference type="PROSITE" id="PS50137">
    <property type="entry name" value="DS_RBD"/>
    <property type="match status" value="1"/>
</dbReference>
<dbReference type="PANTHER" id="PTHR11207:SF0">
    <property type="entry name" value="RIBONUCLEASE 3"/>
    <property type="match status" value="1"/>
</dbReference>
<dbReference type="GO" id="GO:0006397">
    <property type="term" value="P:mRNA processing"/>
    <property type="evidence" value="ECO:0007669"/>
    <property type="project" value="UniProtKB-UniRule"/>
</dbReference>
<evidence type="ECO:0000256" key="11">
    <source>
        <dbReference type="ARBA" id="ARBA00022759"/>
    </source>
</evidence>
<accession>A0A9Q9C0W9</accession>
<evidence type="ECO:0000256" key="3">
    <source>
        <dbReference type="ARBA" id="ARBA00010183"/>
    </source>
</evidence>
<dbReference type="GO" id="GO:0005737">
    <property type="term" value="C:cytoplasm"/>
    <property type="evidence" value="ECO:0007669"/>
    <property type="project" value="UniProtKB-SubCell"/>
</dbReference>
<dbReference type="SMART" id="SM00535">
    <property type="entry name" value="RIBOc"/>
    <property type="match status" value="1"/>
</dbReference>
<gene>
    <name evidence="15 18" type="primary">rnc</name>
    <name evidence="19" type="ORF">LUA81_01420</name>
    <name evidence="18" type="ORF">LUA82_01430</name>
</gene>
<proteinExistence type="inferred from homology"/>
<dbReference type="RefSeq" id="WP_218193753.1">
    <property type="nucleotide sequence ID" value="NZ_CP054597.1"/>
</dbReference>
<feature type="domain" description="DRBM" evidence="16">
    <location>
        <begin position="151"/>
        <end position="220"/>
    </location>
</feature>
<keyword evidence="13 15" id="KW-0460">Magnesium</keyword>
<evidence type="ECO:0000256" key="5">
    <source>
        <dbReference type="ARBA" id="ARBA00022490"/>
    </source>
</evidence>
<organism evidence="18 20">
    <name type="scientific">Neoehrlichia mikurensis</name>
    <dbReference type="NCBI Taxonomy" id="89586"/>
    <lineage>
        <taxon>Bacteria</taxon>
        <taxon>Pseudomonadati</taxon>
        <taxon>Pseudomonadota</taxon>
        <taxon>Alphaproteobacteria</taxon>
        <taxon>Rickettsiales</taxon>
        <taxon>Anaplasmataceae</taxon>
        <taxon>Candidatus Neoehrlichia</taxon>
    </lineage>
</organism>
<dbReference type="EC" id="3.1.26.3" evidence="15"/>
<dbReference type="Pfam" id="PF14622">
    <property type="entry name" value="Ribonucleas_3_3"/>
    <property type="match status" value="1"/>
</dbReference>
<keyword evidence="14 15" id="KW-0694">RNA-binding</keyword>
<dbReference type="GO" id="GO:0010468">
    <property type="term" value="P:regulation of gene expression"/>
    <property type="evidence" value="ECO:0007669"/>
    <property type="project" value="TreeGrafter"/>
</dbReference>
<evidence type="ECO:0000313" key="21">
    <source>
        <dbReference type="Proteomes" id="UP001059985"/>
    </source>
</evidence>
<dbReference type="PROSITE" id="PS50142">
    <property type="entry name" value="RNASE_3_2"/>
    <property type="match status" value="1"/>
</dbReference>
<feature type="active site" evidence="15">
    <location>
        <position position="43"/>
    </location>
</feature>
<feature type="active site" evidence="15">
    <location>
        <position position="115"/>
    </location>
</feature>
<keyword evidence="21" id="KW-1185">Reference proteome</keyword>
<dbReference type="EMBL" id="CP089286">
    <property type="protein sequence ID" value="UTO55725.1"/>
    <property type="molecule type" value="Genomic_DNA"/>
</dbReference>
<dbReference type="GO" id="GO:0006364">
    <property type="term" value="P:rRNA processing"/>
    <property type="evidence" value="ECO:0007669"/>
    <property type="project" value="UniProtKB-UniRule"/>
</dbReference>
<dbReference type="EMBL" id="CP089285">
    <property type="protein sequence ID" value="UTO56642.1"/>
    <property type="molecule type" value="Genomic_DNA"/>
</dbReference>
<dbReference type="AlphaFoldDB" id="A0A9Q9C0W9"/>
<dbReference type="NCBIfam" id="TIGR02191">
    <property type="entry name" value="RNaseIII"/>
    <property type="match status" value="1"/>
</dbReference>
<feature type="binding site" evidence="15">
    <location>
        <position position="112"/>
    </location>
    <ligand>
        <name>Mg(2+)</name>
        <dbReference type="ChEBI" id="CHEBI:18420"/>
    </ligand>
</feature>
<dbReference type="FunFam" id="1.10.1520.10:FF:000001">
    <property type="entry name" value="Ribonuclease 3"/>
    <property type="match status" value="1"/>
</dbReference>
<keyword evidence="8 15" id="KW-0819">tRNA processing</keyword>
<comment type="cofactor">
    <cofactor evidence="15">
        <name>Mg(2+)</name>
        <dbReference type="ChEBI" id="CHEBI:18420"/>
    </cofactor>
</comment>
<evidence type="ECO:0000256" key="7">
    <source>
        <dbReference type="ARBA" id="ARBA00022664"/>
    </source>
</evidence>
<dbReference type="GO" id="GO:0046872">
    <property type="term" value="F:metal ion binding"/>
    <property type="evidence" value="ECO:0007669"/>
    <property type="project" value="UniProtKB-KW"/>
</dbReference>
<evidence type="ECO:0000256" key="9">
    <source>
        <dbReference type="ARBA" id="ARBA00022722"/>
    </source>
</evidence>
<evidence type="ECO:0000256" key="6">
    <source>
        <dbReference type="ARBA" id="ARBA00022552"/>
    </source>
</evidence>
<comment type="subunit">
    <text evidence="4 15">Homodimer.</text>
</comment>
<dbReference type="SMART" id="SM00358">
    <property type="entry name" value="DSRM"/>
    <property type="match status" value="1"/>
</dbReference>
<name>A0A9Q9C0W9_9RICK</name>
<dbReference type="InterPro" id="IPR014720">
    <property type="entry name" value="dsRBD_dom"/>
</dbReference>
<protein>
    <recommendedName>
        <fullName evidence="15">Ribonuclease 3</fullName>
        <ecNumber evidence="15">3.1.26.3</ecNumber>
    </recommendedName>
    <alternativeName>
        <fullName evidence="15">Ribonuclease III</fullName>
        <shortName evidence="15">RNase III</shortName>
    </alternativeName>
</protein>
<keyword evidence="7 15" id="KW-0507">mRNA processing</keyword>
<evidence type="ECO:0000256" key="10">
    <source>
        <dbReference type="ARBA" id="ARBA00022723"/>
    </source>
</evidence>
<comment type="catalytic activity">
    <reaction evidence="1 15">
        <text>Endonucleolytic cleavage to 5'-phosphomonoester.</text>
        <dbReference type="EC" id="3.1.26.3"/>
    </reaction>
</comment>
<dbReference type="GO" id="GO:0008033">
    <property type="term" value="P:tRNA processing"/>
    <property type="evidence" value="ECO:0007669"/>
    <property type="project" value="UniProtKB-KW"/>
</dbReference>
<dbReference type="GO" id="GO:0019843">
    <property type="term" value="F:rRNA binding"/>
    <property type="evidence" value="ECO:0007669"/>
    <property type="project" value="UniProtKB-KW"/>
</dbReference>
<keyword evidence="10 15" id="KW-0479">Metal-binding</keyword>
<feature type="binding site" evidence="15">
    <location>
        <position position="115"/>
    </location>
    <ligand>
        <name>Mg(2+)</name>
        <dbReference type="ChEBI" id="CHEBI:18420"/>
    </ligand>
</feature>
<reference evidence="18" key="1">
    <citation type="journal article" date="2022" name="Microorganisms">
        <title>Assembly and Comparison of Ca. Neoehrlichia mikurensis Genomes.</title>
        <authorList>
            <person name="Azagi T."/>
            <person name="Dirks R.P."/>
            <person name="Yebra-Pimentel E.S."/>
            <person name="Schaap P.J."/>
            <person name="Koehorst J.J."/>
            <person name="Esser H.J."/>
            <person name="Sprong H."/>
        </authorList>
    </citation>
    <scope>NUCLEOTIDE SEQUENCE</scope>
    <source>
        <strain evidence="19">18-2804</strain>
        <strain evidence="18">18-2837</strain>
    </source>
</reference>
<feature type="domain" description="RNase III" evidence="17">
    <location>
        <begin position="1"/>
        <end position="126"/>
    </location>
</feature>
<evidence type="ECO:0000313" key="19">
    <source>
        <dbReference type="EMBL" id="UTO56642.1"/>
    </source>
</evidence>
<keyword evidence="5 15" id="KW-0963">Cytoplasm</keyword>
<keyword evidence="11 15" id="KW-0255">Endonuclease</keyword>
<dbReference type="PROSITE" id="PS00517">
    <property type="entry name" value="RNASE_3_1"/>
    <property type="match status" value="1"/>
</dbReference>
<dbReference type="GO" id="GO:0004525">
    <property type="term" value="F:ribonuclease III activity"/>
    <property type="evidence" value="ECO:0007669"/>
    <property type="project" value="UniProtKB-UniRule"/>
</dbReference>
<evidence type="ECO:0000313" key="20">
    <source>
        <dbReference type="Proteomes" id="UP001059822"/>
    </source>
</evidence>
<evidence type="ECO:0000256" key="15">
    <source>
        <dbReference type="HAMAP-Rule" id="MF_00104"/>
    </source>
</evidence>
<comment type="similarity">
    <text evidence="3">Belongs to the ribonuclease III family.</text>
</comment>
<keyword evidence="15" id="KW-0699">rRNA-binding</keyword>
<evidence type="ECO:0000256" key="4">
    <source>
        <dbReference type="ARBA" id="ARBA00011738"/>
    </source>
</evidence>
<keyword evidence="6 15" id="KW-0698">rRNA processing</keyword>